<name>A0A1A0HDK4_9ASCO</name>
<dbReference type="EMBL" id="LXTC01000002">
    <property type="protein sequence ID" value="OBA22096.1"/>
    <property type="molecule type" value="Genomic_DNA"/>
</dbReference>
<dbReference type="SUPFAM" id="SSF143885">
    <property type="entry name" value="RGC domain-like"/>
    <property type="match status" value="1"/>
</dbReference>
<evidence type="ECO:0000256" key="1">
    <source>
        <dbReference type="SAM" id="MobiDB-lite"/>
    </source>
</evidence>
<dbReference type="GO" id="GO:1903479">
    <property type="term" value="P:mitotic actomyosin contractile ring assembly actin filament organization"/>
    <property type="evidence" value="ECO:0007669"/>
    <property type="project" value="TreeGrafter"/>
</dbReference>
<dbReference type="Pfam" id="PF00616">
    <property type="entry name" value="RasGAP"/>
    <property type="match status" value="1"/>
</dbReference>
<dbReference type="GO" id="GO:0110085">
    <property type="term" value="C:mitotic actomyosin contractile ring"/>
    <property type="evidence" value="ECO:0007669"/>
    <property type="project" value="TreeGrafter"/>
</dbReference>
<evidence type="ECO:0000259" key="2">
    <source>
        <dbReference type="PROSITE" id="PS50018"/>
    </source>
</evidence>
<dbReference type="InterPro" id="IPR000593">
    <property type="entry name" value="RasGAP_C"/>
</dbReference>
<dbReference type="PANTHER" id="PTHR14149">
    <property type="entry name" value="RAS GTPASE-ACTIVATING PROTEIN WITH IQ MOTIF"/>
    <property type="match status" value="1"/>
</dbReference>
<dbReference type="SUPFAM" id="SSF47576">
    <property type="entry name" value="Calponin-homology domain, CH-domain"/>
    <property type="match status" value="1"/>
</dbReference>
<accession>A0A1A0HDK4</accession>
<protein>
    <submittedName>
        <fullName evidence="4">Ras GTPase-activating-like protein</fullName>
    </submittedName>
</protein>
<dbReference type="GO" id="GO:0051015">
    <property type="term" value="F:actin filament binding"/>
    <property type="evidence" value="ECO:0007669"/>
    <property type="project" value="TreeGrafter"/>
</dbReference>
<feature type="region of interest" description="Disordered" evidence="1">
    <location>
        <begin position="61"/>
        <end position="100"/>
    </location>
</feature>
<sequence length="1565" mass="177918">MASPVRNVASRYLDSLPESSPARAPLAQANNFNIRPAKKGKAHKLDSPDLDDLARQMNIDTPAKTAGFPRARLDTPSATVSSFQTSPSPRLGTPTAGRTEPRKLADLNVPIEPLSASKTRTLADSKAYEYLCRIQAIKNWLQAVLGEPIPQTAPQLISHIQNGIYLAKLANILLPGKKPVYTQDARLEFRHTENINRFFRLLKYLDIPDVFHFELTDLYDAKDVPKVWFCLHAISYKINTLNPAYPPMENLVGALDFDAAEIRAASRSLLGHQLPNFSSADNVNVGSPGTSSYMNKALSVSPTKLPKPASRAASPGAKPRLPETENPFLEPASIIPDPASKFSLGGMRIPDLTVKSIDSKPALTASPKSSMPTLLSSVGQLSQYYTPELDLHMTNILKLQALCKGSILRYHMFVRKIMVKSYDTELTTFFSIIRGNMVRSKTVHRHRGDLLAYENDISRLQAIARLRMAQKRLNTVIDCAGGDSVRHLHHIARGFLVRHDIREKIHTLLRYEEQITGLQCRIRARPIYDRASTFLQHRSLIEPSIVQVQSLARRSLFIRLQNESVTSHLKHDDAIIELQGLARGAFVRSKVAKCLGVLSEQICSLGELQSIARGAITRTRLCNNVLITLIGEDVKMSELFAKARGNAVREDIRHKKFVLQIKEEDKIVSLQSGFRGILARFNQSVDMEDIYDNVDSIIRLQTTIRGKIVRLKRASFDHYYAIHADKVVKAQAILRSKYTKDAYKAFIMMKNPPLGVVRKFAYLLSDSGTDFEEEIELTRLKDEILERSKGNEDLEAQIENLDIKLSLLDKNKISIEEFMKHNKNFKTYKPLVHNAGARKNLDKLKKSVRKRIELYLSMFYFLQTNPAYWSRFYETMSPSDFNELLKNVHSLVAQLFSLPRITVNSHSREEFFFVKLVSALMKTDIERDSRNVADITKIKSTFWISFLLDFNNQTSQRTHLKRQFGKAVEKILDDDETTFEPNPSKIHELIRAREINVYGKSEKPREVSPQIAIQNHEVSSQFVKNLTDLRDATSDFMDILRRGIPSLPIHMRVLAKTAYKLSRAQFPEHNEQQYLSVAGVVIIKHYISNIMQCPANFGYSTRDPISSAGIYPEKGCDNLKYLSRVLLQVFSMKAFSDNFMKPLNDFVLSYVDSTMALIREIIDVRDLEVEYEMNDYDDLVVHDRPQLTMKVSDMIAIEKLVSRHLDIVVPGLDDQLYAILSELNDLVDSADDFVTLTEMGDFTLTLSPASQEASMADSKIKNLMAQAKRCLLYIIRVQDGDDLLELFVRGIKPNHETKFRQIIDTEISEASEAGRGSRGNSFPYSRSPLGDLSSVNYVTLKKMALKVILQLESLKVVTRKNSFQELLNQVVLDIKTKDSRRKSRKTQLLVASQTVSKLLEKEVFLRKQLNDYIKHIDKVLLDLQRRPKDKKIFNIIPVFSKQYFYHRQLKKNNRLPKFGSYKYSAKKLMDQGVVNNIGGTLYKRTASSSKVEFMFSCHKAGVFVIEAANGTVNIPGACNTITLDKVLDHQYEHKQLWVMFDGMVTFDTENLATLIFKHFYDIKNE</sequence>
<dbReference type="Pfam" id="PF00307">
    <property type="entry name" value="CH"/>
    <property type="match status" value="1"/>
</dbReference>
<dbReference type="CDD" id="cd12206">
    <property type="entry name" value="RasGAP_IQGAP_related"/>
    <property type="match status" value="1"/>
</dbReference>
<organism evidence="4 5">
    <name type="scientific">Metschnikowia bicuspidata var. bicuspidata NRRL YB-4993</name>
    <dbReference type="NCBI Taxonomy" id="869754"/>
    <lineage>
        <taxon>Eukaryota</taxon>
        <taxon>Fungi</taxon>
        <taxon>Dikarya</taxon>
        <taxon>Ascomycota</taxon>
        <taxon>Saccharomycotina</taxon>
        <taxon>Pichiomycetes</taxon>
        <taxon>Metschnikowiaceae</taxon>
        <taxon>Metschnikowia</taxon>
    </lineage>
</organism>
<dbReference type="RefSeq" id="XP_018712592.1">
    <property type="nucleotide sequence ID" value="XM_018855762.1"/>
</dbReference>
<dbReference type="GO" id="GO:0005516">
    <property type="term" value="F:calmodulin binding"/>
    <property type="evidence" value="ECO:0007669"/>
    <property type="project" value="TreeGrafter"/>
</dbReference>
<dbReference type="InterPro" id="IPR001936">
    <property type="entry name" value="RasGAP_dom"/>
</dbReference>
<dbReference type="Gene3D" id="1.10.418.10">
    <property type="entry name" value="Calponin-like domain"/>
    <property type="match status" value="1"/>
</dbReference>
<comment type="caution">
    <text evidence="4">The sequence shown here is derived from an EMBL/GenBank/DDBJ whole genome shotgun (WGS) entry which is preliminary data.</text>
</comment>
<feature type="domain" description="Ras-GAP" evidence="2">
    <location>
        <begin position="908"/>
        <end position="1131"/>
    </location>
</feature>
<dbReference type="Pfam" id="PF03836">
    <property type="entry name" value="RasGAP_C"/>
    <property type="match status" value="1"/>
</dbReference>
<dbReference type="STRING" id="869754.A0A1A0HDK4"/>
<dbReference type="InterPro" id="IPR008936">
    <property type="entry name" value="Rho_GTPase_activation_prot"/>
</dbReference>
<gene>
    <name evidence="4" type="ORF">METBIDRAFT_31051</name>
</gene>
<dbReference type="GeneID" id="30028738"/>
<dbReference type="PROSITE" id="PS50021">
    <property type="entry name" value="CH"/>
    <property type="match status" value="1"/>
</dbReference>
<evidence type="ECO:0000313" key="5">
    <source>
        <dbReference type="Proteomes" id="UP000092555"/>
    </source>
</evidence>
<evidence type="ECO:0000313" key="4">
    <source>
        <dbReference type="EMBL" id="OBA22096.1"/>
    </source>
</evidence>
<dbReference type="PROSITE" id="PS50096">
    <property type="entry name" value="IQ"/>
    <property type="match status" value="2"/>
</dbReference>
<dbReference type="OrthoDB" id="775356at2759"/>
<keyword evidence="5" id="KW-1185">Reference proteome</keyword>
<dbReference type="InterPro" id="IPR001715">
    <property type="entry name" value="CH_dom"/>
</dbReference>
<feature type="region of interest" description="Disordered" evidence="1">
    <location>
        <begin position="1"/>
        <end position="48"/>
    </location>
</feature>
<proteinExistence type="predicted"/>
<feature type="compositionally biased region" description="Polar residues" evidence="1">
    <location>
        <begin position="76"/>
        <end position="88"/>
    </location>
</feature>
<feature type="region of interest" description="Disordered" evidence="1">
    <location>
        <begin position="301"/>
        <end position="330"/>
    </location>
</feature>
<dbReference type="PANTHER" id="PTHR14149:SF14">
    <property type="entry name" value="CALPONIN-HOMOLOGY (CH) DOMAIN-CONTAINING PROTEIN"/>
    <property type="match status" value="1"/>
</dbReference>
<dbReference type="CDD" id="cd21206">
    <property type="entry name" value="CH_IQGAP"/>
    <property type="match status" value="1"/>
</dbReference>
<dbReference type="GO" id="GO:0005096">
    <property type="term" value="F:GTPase activator activity"/>
    <property type="evidence" value="ECO:0007669"/>
    <property type="project" value="TreeGrafter"/>
</dbReference>
<dbReference type="SUPFAM" id="SSF48350">
    <property type="entry name" value="GTPase activation domain, GAP"/>
    <property type="match status" value="1"/>
</dbReference>
<reference evidence="4 5" key="1">
    <citation type="submission" date="2016-05" db="EMBL/GenBank/DDBJ databases">
        <title>Comparative genomics of biotechnologically important yeasts.</title>
        <authorList>
            <consortium name="DOE Joint Genome Institute"/>
            <person name="Riley R."/>
            <person name="Haridas S."/>
            <person name="Wolfe K.H."/>
            <person name="Lopes M.R."/>
            <person name="Hittinger C.T."/>
            <person name="Goker M."/>
            <person name="Salamov A."/>
            <person name="Wisecaver J."/>
            <person name="Long T.M."/>
            <person name="Aerts A.L."/>
            <person name="Barry K."/>
            <person name="Choi C."/>
            <person name="Clum A."/>
            <person name="Coughlan A.Y."/>
            <person name="Deshpande S."/>
            <person name="Douglass A.P."/>
            <person name="Hanson S.J."/>
            <person name="Klenk H.-P."/>
            <person name="LaButti K."/>
            <person name="Lapidus A."/>
            <person name="Lindquist E."/>
            <person name="Lipzen A."/>
            <person name="Meier-kolthoff J.P."/>
            <person name="Ohm R.A."/>
            <person name="Otillar R.P."/>
            <person name="Pangilinan J."/>
            <person name="Peng Y."/>
            <person name="Rokas A."/>
            <person name="Rosa C.A."/>
            <person name="Scheuner C."/>
            <person name="Sibirny A.A."/>
            <person name="Slot J.C."/>
            <person name="Stielow J.B."/>
            <person name="Sun H."/>
            <person name="Kurtzman C.P."/>
            <person name="Blackwell M."/>
            <person name="Grigoriev I.V."/>
            <person name="Jeffries T.W."/>
        </authorList>
    </citation>
    <scope>NUCLEOTIDE SEQUENCE [LARGE SCALE GENOMIC DNA]</scope>
    <source>
        <strain evidence="4 5">NRRL YB-4993</strain>
    </source>
</reference>
<dbReference type="SMART" id="SM00033">
    <property type="entry name" value="CH"/>
    <property type="match status" value="1"/>
</dbReference>
<dbReference type="Proteomes" id="UP000092555">
    <property type="component" value="Unassembled WGS sequence"/>
</dbReference>
<feature type="domain" description="Calponin-homology (CH)" evidence="3">
    <location>
        <begin position="131"/>
        <end position="238"/>
    </location>
</feature>
<dbReference type="InterPro" id="IPR036872">
    <property type="entry name" value="CH_dom_sf"/>
</dbReference>
<dbReference type="PROSITE" id="PS50018">
    <property type="entry name" value="RAS_GTPASE_ACTIV_2"/>
    <property type="match status" value="1"/>
</dbReference>
<evidence type="ECO:0000259" key="3">
    <source>
        <dbReference type="PROSITE" id="PS50021"/>
    </source>
</evidence>
<dbReference type="Gene3D" id="1.10.506.10">
    <property type="entry name" value="GTPase Activation - p120gap, domain 1"/>
    <property type="match status" value="1"/>
</dbReference>